<name>A0A0A8B6G9_9ACTN</name>
<feature type="domain" description="Metallo-beta-lactamase" evidence="1">
    <location>
        <begin position="38"/>
        <end position="198"/>
    </location>
</feature>
<dbReference type="AlphaFoldDB" id="A0A0A8B6G9"/>
<sequence length="270" mass="30344">MFSKGRFRLSVAAEKPLEVLPGVYLVRADNSSAMSFSGTNTWVVFNRSTYSCCIIDPAVSKQRHQSAIEQLCADQRIDPSVILLTHDHRDHAGGSNRLSKVWHIPCLGLRNGTLSQATLDSFLGKGFIRIIPLPGHSSDSVGYYLTGLRALFTGDVLFSEGWSFVGSEDSSIADYLDTLDRIEAMLEKGFVKVVLPGHLDLMNSERASIRIREYRQHRKDRLTKIKVLLERDGLVDSDAIVQKVYSDLPDERLRLFAKRSVEKQVKYLLS</sequence>
<dbReference type="EMBL" id="CP009302">
    <property type="protein sequence ID" value="AJC12433.1"/>
    <property type="molecule type" value="Genomic_DNA"/>
</dbReference>
<evidence type="ECO:0000313" key="3">
    <source>
        <dbReference type="Proteomes" id="UP000031121"/>
    </source>
</evidence>
<dbReference type="InterPro" id="IPR036388">
    <property type="entry name" value="WH-like_DNA-bd_sf"/>
</dbReference>
<dbReference type="SMART" id="SM00849">
    <property type="entry name" value="Lactamase_B"/>
    <property type="match status" value="1"/>
</dbReference>
<dbReference type="PANTHER" id="PTHR23131">
    <property type="entry name" value="ENDORIBONUCLEASE LACTB2"/>
    <property type="match status" value="1"/>
</dbReference>
<dbReference type="InterPro" id="IPR050662">
    <property type="entry name" value="Sec-metab_biosynth-thioest"/>
</dbReference>
<gene>
    <name evidence="2" type="ORF">JI75_06930</name>
</gene>
<keyword evidence="3" id="KW-1185">Reference proteome</keyword>
<accession>A0A0A8B6G9</accession>
<dbReference type="PANTHER" id="PTHR23131:SF0">
    <property type="entry name" value="ENDORIBONUCLEASE LACTB2"/>
    <property type="match status" value="1"/>
</dbReference>
<protein>
    <recommendedName>
        <fullName evidence="1">Metallo-beta-lactamase domain-containing protein</fullName>
    </recommendedName>
</protein>
<dbReference type="STRING" id="1531429.JI75_06930"/>
<dbReference type="InterPro" id="IPR001279">
    <property type="entry name" value="Metallo-B-lactamas"/>
</dbReference>
<dbReference type="SUPFAM" id="SSF56281">
    <property type="entry name" value="Metallo-hydrolase/oxidoreductase"/>
    <property type="match status" value="1"/>
</dbReference>
<proteinExistence type="predicted"/>
<dbReference type="HOGENOM" id="CLU_048478_2_0_11"/>
<dbReference type="InterPro" id="IPR036866">
    <property type="entry name" value="RibonucZ/Hydroxyglut_hydro"/>
</dbReference>
<evidence type="ECO:0000313" key="2">
    <source>
        <dbReference type="EMBL" id="AJC12433.1"/>
    </source>
</evidence>
<dbReference type="KEGG" id="cbac:JI75_06930"/>
<dbReference type="Proteomes" id="UP000031121">
    <property type="component" value="Chromosome"/>
</dbReference>
<reference evidence="2 3" key="2">
    <citation type="journal article" date="2015" name="Genome Announc.">
        <title>Complete Genome Sequence of Coriobacteriaceae Strain 68-1-3, a Novel Mucus-Degrading Isolate from the Swine Intestinal Tract.</title>
        <authorList>
            <person name="Looft T."/>
            <person name="Bayles D.O."/>
            <person name="Alt D.P."/>
            <person name="Stanton T.B."/>
        </authorList>
    </citation>
    <scope>NUCLEOTIDE SEQUENCE [LARGE SCALE GENOMIC DNA]</scope>
    <source>
        <strain evidence="2 3">68-1-3</strain>
    </source>
</reference>
<evidence type="ECO:0000259" key="1">
    <source>
        <dbReference type="SMART" id="SM00849"/>
    </source>
</evidence>
<organism evidence="2 3">
    <name type="scientific">Berryella intestinalis</name>
    <dbReference type="NCBI Taxonomy" id="1531429"/>
    <lineage>
        <taxon>Bacteria</taxon>
        <taxon>Bacillati</taxon>
        <taxon>Actinomycetota</taxon>
        <taxon>Coriobacteriia</taxon>
        <taxon>Eggerthellales</taxon>
        <taxon>Eggerthellaceae</taxon>
        <taxon>Berryella</taxon>
    </lineage>
</organism>
<dbReference type="Gene3D" id="1.10.10.10">
    <property type="entry name" value="Winged helix-like DNA-binding domain superfamily/Winged helix DNA-binding domain"/>
    <property type="match status" value="1"/>
</dbReference>
<dbReference type="Gene3D" id="3.60.15.10">
    <property type="entry name" value="Ribonuclease Z/Hydroxyacylglutathione hydrolase-like"/>
    <property type="match status" value="1"/>
</dbReference>
<dbReference type="Pfam" id="PF00753">
    <property type="entry name" value="Lactamase_B"/>
    <property type="match status" value="2"/>
</dbReference>
<reference evidence="3" key="1">
    <citation type="submission" date="2014-08" db="EMBL/GenBank/DDBJ databases">
        <title>Coriobacteriaceae sp. complete genome.</title>
        <authorList>
            <person name="Looft T."/>
            <person name="Bayles D.O."/>
            <person name="Stanton T.B."/>
        </authorList>
    </citation>
    <scope>NUCLEOTIDE SEQUENCE [LARGE SCALE GENOMIC DNA]</scope>
    <source>
        <strain evidence="3">68-1-3</strain>
    </source>
</reference>